<organism evidence="6 7">
    <name type="scientific">Actinomadura rubrisoli</name>
    <dbReference type="NCBI Taxonomy" id="2530368"/>
    <lineage>
        <taxon>Bacteria</taxon>
        <taxon>Bacillati</taxon>
        <taxon>Actinomycetota</taxon>
        <taxon>Actinomycetes</taxon>
        <taxon>Streptosporangiales</taxon>
        <taxon>Thermomonosporaceae</taxon>
        <taxon>Actinomadura</taxon>
    </lineage>
</organism>
<reference evidence="6 7" key="1">
    <citation type="submission" date="2019-03" db="EMBL/GenBank/DDBJ databases">
        <title>Draft genome sequences of novel Actinobacteria.</title>
        <authorList>
            <person name="Sahin N."/>
            <person name="Ay H."/>
            <person name="Saygin H."/>
        </authorList>
    </citation>
    <scope>NUCLEOTIDE SEQUENCE [LARGE SCALE GENOMIC DNA]</scope>
    <source>
        <strain evidence="6 7">H3C3</strain>
    </source>
</reference>
<sequence length="629" mass="66598">MDTHREPLLTDGASRGAWSAARAGILDRLVSALLRENLLDPSGCGASGLRLPVRQVNSAGRLAVDGPIVSRTGPCGDEPITDPIRLLEELARLGLLPRDGLDWERAGTEIAASVQGYAMALDGAARRADALRTGGGWDGARPFTALVERLPPGAVLAGFEQMAVDGHPLHPMARSRIGMSVDDVRRYAPEFGAEFRLPLVALATAAASGADGRDGADPSDTAAGPLAVQQVLAAAFPAAVAAGRAELAASGDDPGRYALLPIHPHQLDHAVPALHPDALSDRRVVPLSAALPARSLMSTRTLAVGEPGSRARLHVKTALEVQITSAVRGVSFPAAHNGPRLSRLLLDIAEHDPLVEGLALSRELAAACLVPPETPGPADAARRRSVGVILREDPETLLEPGEVALPAAALLARSPLTGRPVIDDLITELANGTSRARAAARWLRRYLELIVPPALTLLTRYGIAMEAHPQNTVLVLRDAMPHRAMVRDLGGIGILEPRLGHQGYAVDLVPDSELYVPDPAMLRAHLCFALFVHHLGELVPAVAAAGGRPERTLWGLVRGVAQDSFRRIAHGARDERSLADADALLRSPWPLKPLLRMRLTGRQLGWRPVAAPNPVRPGGPAPRAAGRRR</sequence>
<dbReference type="PANTHER" id="PTHR34384:SF5">
    <property type="entry name" value="L-2,3-DIAMINOPROPANOATE--CITRATE LIGASE"/>
    <property type="match status" value="1"/>
</dbReference>
<dbReference type="OrthoDB" id="495728at2"/>
<evidence type="ECO:0000259" key="4">
    <source>
        <dbReference type="Pfam" id="PF04183"/>
    </source>
</evidence>
<dbReference type="GO" id="GO:0016881">
    <property type="term" value="F:acid-amino acid ligase activity"/>
    <property type="evidence" value="ECO:0007669"/>
    <property type="project" value="UniProtKB-ARBA"/>
</dbReference>
<proteinExistence type="inferred from homology"/>
<evidence type="ECO:0000313" key="6">
    <source>
        <dbReference type="EMBL" id="TDD94249.1"/>
    </source>
</evidence>
<comment type="pathway">
    <text evidence="1">Siderophore biosynthesis.</text>
</comment>
<accession>A0A4R5C6D8</accession>
<evidence type="ECO:0000256" key="1">
    <source>
        <dbReference type="ARBA" id="ARBA00004924"/>
    </source>
</evidence>
<dbReference type="Pfam" id="PF06276">
    <property type="entry name" value="FhuF"/>
    <property type="match status" value="1"/>
</dbReference>
<dbReference type="InterPro" id="IPR037455">
    <property type="entry name" value="LucA/IucC-like"/>
</dbReference>
<dbReference type="EMBL" id="SMKU01000021">
    <property type="protein sequence ID" value="TDD94249.1"/>
    <property type="molecule type" value="Genomic_DNA"/>
</dbReference>
<dbReference type="InterPro" id="IPR022770">
    <property type="entry name" value="IucA/IucC-like_C"/>
</dbReference>
<dbReference type="AlphaFoldDB" id="A0A4R5C6D8"/>
<dbReference type="Gene3D" id="1.10.510.40">
    <property type="match status" value="1"/>
</dbReference>
<dbReference type="PANTHER" id="PTHR34384">
    <property type="entry name" value="L-2,3-DIAMINOPROPANOATE--CITRATE LIGASE"/>
    <property type="match status" value="1"/>
</dbReference>
<feature type="domain" description="Aerobactin siderophore biosynthesis IucA/IucC N-terminal" evidence="4">
    <location>
        <begin position="158"/>
        <end position="412"/>
    </location>
</feature>
<dbReference type="Proteomes" id="UP000294513">
    <property type="component" value="Unassembled WGS sequence"/>
</dbReference>
<dbReference type="Gene3D" id="6.10.250.3370">
    <property type="match status" value="1"/>
</dbReference>
<feature type="region of interest" description="Disordered" evidence="3">
    <location>
        <begin position="608"/>
        <end position="629"/>
    </location>
</feature>
<evidence type="ECO:0000256" key="3">
    <source>
        <dbReference type="SAM" id="MobiDB-lite"/>
    </source>
</evidence>
<dbReference type="InterPro" id="IPR007310">
    <property type="entry name" value="Aerobactin_biosyn_IucA/IucC_N"/>
</dbReference>
<keyword evidence="7" id="KW-1185">Reference proteome</keyword>
<gene>
    <name evidence="6" type="ORF">E1298_07340</name>
</gene>
<name>A0A4R5C6D8_9ACTN</name>
<dbReference type="RefSeq" id="WP_131890259.1">
    <property type="nucleotide sequence ID" value="NZ_SMKU01000021.1"/>
</dbReference>
<evidence type="ECO:0000259" key="5">
    <source>
        <dbReference type="Pfam" id="PF06276"/>
    </source>
</evidence>
<dbReference type="Pfam" id="PF04183">
    <property type="entry name" value="IucA_IucC"/>
    <property type="match status" value="1"/>
</dbReference>
<feature type="domain" description="Aerobactin siderophore biosynthesis IucA/IucC-like C-terminal" evidence="5">
    <location>
        <begin position="441"/>
        <end position="602"/>
    </location>
</feature>
<comment type="caution">
    <text evidence="6">The sequence shown here is derived from an EMBL/GenBank/DDBJ whole genome shotgun (WGS) entry which is preliminary data.</text>
</comment>
<comment type="similarity">
    <text evidence="2">Belongs to the IucA/IucC family.</text>
</comment>
<dbReference type="GO" id="GO:0019290">
    <property type="term" value="P:siderophore biosynthetic process"/>
    <property type="evidence" value="ECO:0007669"/>
    <property type="project" value="InterPro"/>
</dbReference>
<evidence type="ECO:0000313" key="7">
    <source>
        <dbReference type="Proteomes" id="UP000294513"/>
    </source>
</evidence>
<evidence type="ECO:0000256" key="2">
    <source>
        <dbReference type="ARBA" id="ARBA00007832"/>
    </source>
</evidence>
<protein>
    <submittedName>
        <fullName evidence="6">IucA/IucC family siderophore biosynthesis protein</fullName>
    </submittedName>
</protein>